<dbReference type="Gene3D" id="3.40.250.10">
    <property type="entry name" value="Rhodanese-like domain"/>
    <property type="match status" value="1"/>
</dbReference>
<sequence>MPELIGPRPDNYAGDVAPGDAWRVLQSNPDAVLVDVRTRAEWSFVGLPDLSSAGKEPLLMEWQQFPAMALNPGFVDDLAASLGASRKQAPVFFLCRSGARSRSAAIAMTAAGFSQCFNVAGGFEGDLDSERHRGGRTGWKAAALPWVQS</sequence>
<protein>
    <submittedName>
        <fullName evidence="2">Rhodanese domain protein</fullName>
    </submittedName>
</protein>
<evidence type="ECO:0000313" key="3">
    <source>
        <dbReference type="Proteomes" id="UP000006377"/>
    </source>
</evidence>
<dbReference type="PANTHER" id="PTHR47377:SF1">
    <property type="entry name" value="RHODANESE-LIKE DOMAIN-CONTAINING PROTEIN 4, CHLOROPLASTIC"/>
    <property type="match status" value="1"/>
</dbReference>
<dbReference type="KEGG" id="pla:Plav_0002"/>
<evidence type="ECO:0000313" key="2">
    <source>
        <dbReference type="EMBL" id="ABS61625.1"/>
    </source>
</evidence>
<dbReference type="STRING" id="402881.Plav_0002"/>
<dbReference type="HOGENOM" id="CLU_089574_10_1_5"/>
<feature type="domain" description="Rhodanese" evidence="1">
    <location>
        <begin position="27"/>
        <end position="135"/>
    </location>
</feature>
<accession>A7HNZ2</accession>
<dbReference type="OrthoDB" id="9815890at2"/>
<dbReference type="Proteomes" id="UP000006377">
    <property type="component" value="Chromosome"/>
</dbReference>
<keyword evidence="3" id="KW-1185">Reference proteome</keyword>
<dbReference type="PROSITE" id="PS50206">
    <property type="entry name" value="RHODANESE_3"/>
    <property type="match status" value="1"/>
</dbReference>
<dbReference type="Pfam" id="PF00581">
    <property type="entry name" value="Rhodanese"/>
    <property type="match status" value="1"/>
</dbReference>
<proteinExistence type="predicted"/>
<reference evidence="2 3" key="1">
    <citation type="journal article" date="2011" name="Stand. Genomic Sci.">
        <title>Complete genome sequence of Parvibaculum lavamentivorans type strain (DS-1(T)).</title>
        <authorList>
            <person name="Schleheck D."/>
            <person name="Weiss M."/>
            <person name="Pitluck S."/>
            <person name="Bruce D."/>
            <person name="Land M.L."/>
            <person name="Han S."/>
            <person name="Saunders E."/>
            <person name="Tapia R."/>
            <person name="Detter C."/>
            <person name="Brettin T."/>
            <person name="Han J."/>
            <person name="Woyke T."/>
            <person name="Goodwin L."/>
            <person name="Pennacchio L."/>
            <person name="Nolan M."/>
            <person name="Cook A.M."/>
            <person name="Kjelleberg S."/>
            <person name="Thomas T."/>
        </authorList>
    </citation>
    <scope>NUCLEOTIDE SEQUENCE [LARGE SCALE GENOMIC DNA]</scope>
    <source>
        <strain evidence="3">DS-1 / DSM 13023 / NCIMB 13966</strain>
    </source>
</reference>
<dbReference type="EMBL" id="CP000774">
    <property type="protein sequence ID" value="ABS61625.1"/>
    <property type="molecule type" value="Genomic_DNA"/>
</dbReference>
<dbReference type="InterPro" id="IPR001763">
    <property type="entry name" value="Rhodanese-like_dom"/>
</dbReference>
<gene>
    <name evidence="2" type="ordered locus">Plav_0002</name>
</gene>
<dbReference type="SMART" id="SM00450">
    <property type="entry name" value="RHOD"/>
    <property type="match status" value="1"/>
</dbReference>
<dbReference type="AlphaFoldDB" id="A7HNZ2"/>
<dbReference type="SUPFAM" id="SSF52821">
    <property type="entry name" value="Rhodanese/Cell cycle control phosphatase"/>
    <property type="match status" value="1"/>
</dbReference>
<dbReference type="eggNOG" id="COG0607">
    <property type="taxonomic scope" value="Bacteria"/>
</dbReference>
<evidence type="ECO:0000259" key="1">
    <source>
        <dbReference type="PROSITE" id="PS50206"/>
    </source>
</evidence>
<dbReference type="CDD" id="cd01522">
    <property type="entry name" value="RHOD_1"/>
    <property type="match status" value="1"/>
</dbReference>
<dbReference type="InterPro" id="IPR044240">
    <property type="entry name" value="STR4-like"/>
</dbReference>
<dbReference type="InterPro" id="IPR036873">
    <property type="entry name" value="Rhodanese-like_dom_sf"/>
</dbReference>
<organism evidence="2 3">
    <name type="scientific">Parvibaculum lavamentivorans (strain DS-1 / DSM 13023 / NCIMB 13966)</name>
    <dbReference type="NCBI Taxonomy" id="402881"/>
    <lineage>
        <taxon>Bacteria</taxon>
        <taxon>Pseudomonadati</taxon>
        <taxon>Pseudomonadota</taxon>
        <taxon>Alphaproteobacteria</taxon>
        <taxon>Hyphomicrobiales</taxon>
        <taxon>Parvibaculaceae</taxon>
        <taxon>Parvibaculum</taxon>
    </lineage>
</organism>
<name>A7HNZ2_PARL1</name>
<dbReference type="PANTHER" id="PTHR47377">
    <property type="entry name" value="RHODANESE-LIKE DOMAIN-CONTAINING PROTEIN 4, CHLOROPLASTIC"/>
    <property type="match status" value="1"/>
</dbReference>